<dbReference type="OrthoDB" id="406838at2759"/>
<dbReference type="Proteomes" id="UP000749559">
    <property type="component" value="Unassembled WGS sequence"/>
</dbReference>
<name>A0A8J1TCE1_OWEFU</name>
<evidence type="ECO:0000313" key="2">
    <source>
        <dbReference type="Proteomes" id="UP000749559"/>
    </source>
</evidence>
<accession>A0A8J1TCE1</accession>
<feature type="non-terminal residue" evidence="1">
    <location>
        <position position="1"/>
    </location>
</feature>
<reference evidence="1" key="1">
    <citation type="submission" date="2022-03" db="EMBL/GenBank/DDBJ databases">
        <authorList>
            <person name="Martin C."/>
        </authorList>
    </citation>
    <scope>NUCLEOTIDE SEQUENCE</scope>
</reference>
<proteinExistence type="predicted"/>
<evidence type="ECO:0000313" key="1">
    <source>
        <dbReference type="EMBL" id="CAH1798969.1"/>
    </source>
</evidence>
<protein>
    <submittedName>
        <fullName evidence="1">Uncharacterized protein</fullName>
    </submittedName>
</protein>
<gene>
    <name evidence="1" type="ORF">OFUS_LOCUS23040</name>
</gene>
<comment type="caution">
    <text evidence="1">The sequence shown here is derived from an EMBL/GenBank/DDBJ whole genome shotgun (WGS) entry which is preliminary data.</text>
</comment>
<dbReference type="EMBL" id="CAIIXF020000011">
    <property type="protein sequence ID" value="CAH1798969.1"/>
    <property type="molecule type" value="Genomic_DNA"/>
</dbReference>
<organism evidence="1 2">
    <name type="scientific">Owenia fusiformis</name>
    <name type="common">Polychaete worm</name>
    <dbReference type="NCBI Taxonomy" id="6347"/>
    <lineage>
        <taxon>Eukaryota</taxon>
        <taxon>Metazoa</taxon>
        <taxon>Spiralia</taxon>
        <taxon>Lophotrochozoa</taxon>
        <taxon>Annelida</taxon>
        <taxon>Polychaeta</taxon>
        <taxon>Sedentaria</taxon>
        <taxon>Canalipalpata</taxon>
        <taxon>Sabellida</taxon>
        <taxon>Oweniida</taxon>
        <taxon>Oweniidae</taxon>
        <taxon>Owenia</taxon>
    </lineage>
</organism>
<keyword evidence="2" id="KW-1185">Reference proteome</keyword>
<sequence>MGYHDVWRIYNISGFDHQQSVECAASNTQVIPISIKAQSSTYYEFNDNDEKIHYRASLATDGDATTCARTNGREEPTFTLSFGREFYVHSLRITVGALPYTYFGCFGDDWDRALDWNIDGEDIDYLNDEYWNRVLEVKKCFTAVTANDKKIICVENGGICYTSRDGHGTYNKYGTSDKCTGSSRNGEQAVGTGGPWAMDVYALTGDPLRYSVTRNKCDDAKKGELTGSSFQECKTECDKSGYCGAFEFEPGKHNCKYFGDICQEYGPESNSIYTYSLIG</sequence>
<dbReference type="AlphaFoldDB" id="A0A8J1TCE1"/>